<reference evidence="2 3" key="1">
    <citation type="submission" date="2013-11" db="EMBL/GenBank/DDBJ databases">
        <title>The Genome Sequence of Phytophthora parasitica P1976.</title>
        <authorList>
            <consortium name="The Broad Institute Genomics Platform"/>
            <person name="Russ C."/>
            <person name="Tyler B."/>
            <person name="Panabieres F."/>
            <person name="Shan W."/>
            <person name="Tripathy S."/>
            <person name="Grunwald N."/>
            <person name="Machado M."/>
            <person name="Johnson C.S."/>
            <person name="Walker B."/>
            <person name="Young S."/>
            <person name="Zeng Q."/>
            <person name="Gargeya S."/>
            <person name="Fitzgerald M."/>
            <person name="Haas B."/>
            <person name="Abouelleil A."/>
            <person name="Allen A.W."/>
            <person name="Alvarado L."/>
            <person name="Arachchi H.M."/>
            <person name="Berlin A.M."/>
            <person name="Chapman S.B."/>
            <person name="Gainer-Dewar J."/>
            <person name="Goldberg J."/>
            <person name="Griggs A."/>
            <person name="Gujja S."/>
            <person name="Hansen M."/>
            <person name="Howarth C."/>
            <person name="Imamovic A."/>
            <person name="Ireland A."/>
            <person name="Larimer J."/>
            <person name="McCowan C."/>
            <person name="Murphy C."/>
            <person name="Pearson M."/>
            <person name="Poon T.W."/>
            <person name="Priest M."/>
            <person name="Roberts A."/>
            <person name="Saif S."/>
            <person name="Shea T."/>
            <person name="Sisk P."/>
            <person name="Sykes S."/>
            <person name="Wortman J."/>
            <person name="Nusbaum C."/>
            <person name="Birren B."/>
        </authorList>
    </citation>
    <scope>NUCLEOTIDE SEQUENCE [LARGE SCALE GENOMIC DNA]</scope>
    <source>
        <strain evidence="2 3">P1976</strain>
    </source>
</reference>
<evidence type="ECO:0000256" key="1">
    <source>
        <dbReference type="SAM" id="MobiDB-lite"/>
    </source>
</evidence>
<evidence type="ECO:0000313" key="3">
    <source>
        <dbReference type="Proteomes" id="UP000028582"/>
    </source>
</evidence>
<feature type="region of interest" description="Disordered" evidence="1">
    <location>
        <begin position="1"/>
        <end position="59"/>
    </location>
</feature>
<organism evidence="2 3">
    <name type="scientific">Phytophthora nicotianae P1976</name>
    <dbReference type="NCBI Taxonomy" id="1317066"/>
    <lineage>
        <taxon>Eukaryota</taxon>
        <taxon>Sar</taxon>
        <taxon>Stramenopiles</taxon>
        <taxon>Oomycota</taxon>
        <taxon>Peronosporomycetes</taxon>
        <taxon>Peronosporales</taxon>
        <taxon>Peronosporaceae</taxon>
        <taxon>Phytophthora</taxon>
    </lineage>
</organism>
<comment type="caution">
    <text evidence="2">The sequence shown here is derived from an EMBL/GenBank/DDBJ whole genome shotgun (WGS) entry which is preliminary data.</text>
</comment>
<gene>
    <name evidence="2" type="ORF">F444_05596</name>
</gene>
<evidence type="ECO:0000313" key="2">
    <source>
        <dbReference type="EMBL" id="ETO79782.1"/>
    </source>
</evidence>
<dbReference type="Proteomes" id="UP000028582">
    <property type="component" value="Unassembled WGS sequence"/>
</dbReference>
<sequence>MVRLNALLSRSDDGSYNVSVTKHTPIHNHTEAPNGKNPSLLERGVWKTDPAKRRGDSDR</sequence>
<feature type="compositionally biased region" description="Basic and acidic residues" evidence="1">
    <location>
        <begin position="44"/>
        <end position="59"/>
    </location>
</feature>
<protein>
    <submittedName>
        <fullName evidence="2">Uncharacterized protein</fullName>
    </submittedName>
</protein>
<dbReference type="AlphaFoldDB" id="A0A081ALM1"/>
<dbReference type="EMBL" id="ANJA01001065">
    <property type="protein sequence ID" value="ETO79782.1"/>
    <property type="molecule type" value="Genomic_DNA"/>
</dbReference>
<proteinExistence type="predicted"/>
<accession>A0A081ALM1</accession>
<name>A0A081ALM1_PHYNI</name>